<dbReference type="InterPro" id="IPR051057">
    <property type="entry name" value="PI-PLC_domain"/>
</dbReference>
<dbReference type="GO" id="GO:0006629">
    <property type="term" value="P:lipid metabolic process"/>
    <property type="evidence" value="ECO:0007669"/>
    <property type="project" value="InterPro"/>
</dbReference>
<evidence type="ECO:0008006" key="3">
    <source>
        <dbReference type="Google" id="ProtNLM"/>
    </source>
</evidence>
<dbReference type="PANTHER" id="PTHR13593:SF143">
    <property type="entry name" value="PHOSPHATIDYLINOSITOL-SPECIFIC PHOSPHOLIPASE C X DOMAIN-CONTAINING PROTEIN"/>
    <property type="match status" value="1"/>
</dbReference>
<dbReference type="AlphaFoldDB" id="A0A1L7WEL4"/>
<dbReference type="SUPFAM" id="SSF51695">
    <property type="entry name" value="PLC-like phosphodiesterases"/>
    <property type="match status" value="1"/>
</dbReference>
<dbReference type="Gene3D" id="3.20.20.190">
    <property type="entry name" value="Phosphatidylinositol (PI) phosphodiesterase"/>
    <property type="match status" value="1"/>
</dbReference>
<dbReference type="PANTHER" id="PTHR13593">
    <property type="match status" value="1"/>
</dbReference>
<dbReference type="EMBL" id="FJOG01000001">
    <property type="protein sequence ID" value="CZR51222.1"/>
    <property type="molecule type" value="Genomic_DNA"/>
</dbReference>
<dbReference type="GO" id="GO:0008081">
    <property type="term" value="F:phosphoric diester hydrolase activity"/>
    <property type="evidence" value="ECO:0007669"/>
    <property type="project" value="InterPro"/>
</dbReference>
<name>A0A1L7WEL4_9HELO</name>
<accession>A0A1L7WEL4</accession>
<protein>
    <recommendedName>
        <fullName evidence="3">PLC-like phosphodiesterase</fullName>
    </recommendedName>
</protein>
<proteinExistence type="predicted"/>
<dbReference type="InterPro" id="IPR017946">
    <property type="entry name" value="PLC-like_Pdiesterase_TIM-brl"/>
</dbReference>
<dbReference type="OrthoDB" id="1046782at2759"/>
<gene>
    <name evidence="1" type="ORF">PAC_01097</name>
</gene>
<reference evidence="1 2" key="1">
    <citation type="submission" date="2016-03" db="EMBL/GenBank/DDBJ databases">
        <authorList>
            <person name="Ploux O."/>
        </authorList>
    </citation>
    <scope>NUCLEOTIDE SEQUENCE [LARGE SCALE GENOMIC DNA]</scope>
    <source>
        <strain evidence="1 2">UAMH 11012</strain>
    </source>
</reference>
<evidence type="ECO:0000313" key="2">
    <source>
        <dbReference type="Proteomes" id="UP000184330"/>
    </source>
</evidence>
<organism evidence="1 2">
    <name type="scientific">Phialocephala subalpina</name>
    <dbReference type="NCBI Taxonomy" id="576137"/>
    <lineage>
        <taxon>Eukaryota</taxon>
        <taxon>Fungi</taxon>
        <taxon>Dikarya</taxon>
        <taxon>Ascomycota</taxon>
        <taxon>Pezizomycotina</taxon>
        <taxon>Leotiomycetes</taxon>
        <taxon>Helotiales</taxon>
        <taxon>Mollisiaceae</taxon>
        <taxon>Phialocephala</taxon>
        <taxon>Phialocephala fortinii species complex</taxon>
    </lineage>
</organism>
<dbReference type="Proteomes" id="UP000184330">
    <property type="component" value="Unassembled WGS sequence"/>
</dbReference>
<evidence type="ECO:0000313" key="1">
    <source>
        <dbReference type="EMBL" id="CZR51222.1"/>
    </source>
</evidence>
<keyword evidence="2" id="KW-1185">Reference proteome</keyword>
<sequence>MGIGSYFLFINATPWPFHLLKQHSYQMNTWDFPSVVDSGTAMRVYMEEQATGNEGDDSAEALYTINNSHLEFEILYRALSSFQPLEVSFNNSFHTLNNPSDTVLPLQWGQDVNAPFILASSDTDVATATFVGQNPPESWMHDIYDRISCLSLREIAMPGTHDAGMSEFNGGAGAAVPADTLTQTLNIGDQLKYGARWFDLRPVIAGGQWATGHYSFTLNAWRGGNGQNIASVISQINDFTSNNQELIILDLTHGYNTDVFNGDENNHLTQDNWDDLINVLLGIKHRITGLSSSVDLSTMLVSDFIKDGPAVLIIIDDSIEGGGGVEFSSKVSSGFFSPNQLPVYNNYANSDNPTQMYNDQIGKMLSKRPNATSEMFLLSWTLTQTWVEIINPLFASLLDMAIEPNIALYDVLWEKMSSTQYPNILLIDSYPANGDVVALAMAINYHFAGKCISLNNPFGKLGQAILSVGGGSLI</sequence>